<evidence type="ECO:0000256" key="1">
    <source>
        <dbReference type="SAM" id="SignalP"/>
    </source>
</evidence>
<reference evidence="2 3" key="1">
    <citation type="submission" date="2020-03" db="EMBL/GenBank/DDBJ databases">
        <title>Soil Listeria distribution.</title>
        <authorList>
            <person name="Liao J."/>
            <person name="Wiedmann M."/>
        </authorList>
    </citation>
    <scope>NUCLEOTIDE SEQUENCE [LARGE SCALE GENOMIC DNA]</scope>
    <source>
        <strain evidence="2 3">FSL L7-1387</strain>
    </source>
</reference>
<accession>A0A7X0XLS1</accession>
<organism evidence="2 3">
    <name type="scientific">Listeria booriae</name>
    <dbReference type="NCBI Taxonomy" id="1552123"/>
    <lineage>
        <taxon>Bacteria</taxon>
        <taxon>Bacillati</taxon>
        <taxon>Bacillota</taxon>
        <taxon>Bacilli</taxon>
        <taxon>Bacillales</taxon>
        <taxon>Listeriaceae</taxon>
        <taxon>Listeria</taxon>
    </lineage>
</organism>
<protein>
    <submittedName>
        <fullName evidence="2">Uncharacterized protein</fullName>
    </submittedName>
</protein>
<evidence type="ECO:0000313" key="2">
    <source>
        <dbReference type="EMBL" id="MBC1562987.1"/>
    </source>
</evidence>
<keyword evidence="1" id="KW-0732">Signal</keyword>
<name>A0A7X0XLS1_9LIST</name>
<dbReference type="EMBL" id="JAARRW010000005">
    <property type="protein sequence ID" value="MBC1562987.1"/>
    <property type="molecule type" value="Genomic_DNA"/>
</dbReference>
<sequence>MIKRQKFLASTIALALATAAPINLYGGVHAQASVTPSVEVAPSYTIENLKDTAEEQSFTMIMNDNTEVDFQMETEDNIITLRTTTNGVEEHTFEYEQGESFAIFDGERISVEKETFIEPELQTTETITPLLRATSPSSPVYLSSGKIKIGKAVKTTGAIVTLIGGGIAAAALSGVAIASSTIASTVANWASVVGLGTLAAGWYFDGNITFKQYRTYGKIATGYGNNKQTAFRFQDIRAVGTVKGKKMDKQLRATGSWFFSSKPF</sequence>
<dbReference type="RefSeq" id="WP_185430204.1">
    <property type="nucleotide sequence ID" value="NZ_JAARRW010000005.1"/>
</dbReference>
<feature type="chain" id="PRO_5039285041" evidence="1">
    <location>
        <begin position="31"/>
        <end position="264"/>
    </location>
</feature>
<dbReference type="AlphaFoldDB" id="A0A7X0XLS1"/>
<proteinExistence type="predicted"/>
<gene>
    <name evidence="2" type="ORF">HB902_12970</name>
</gene>
<dbReference type="Proteomes" id="UP000541955">
    <property type="component" value="Unassembled WGS sequence"/>
</dbReference>
<evidence type="ECO:0000313" key="3">
    <source>
        <dbReference type="Proteomes" id="UP000541955"/>
    </source>
</evidence>
<feature type="signal peptide" evidence="1">
    <location>
        <begin position="1"/>
        <end position="30"/>
    </location>
</feature>
<comment type="caution">
    <text evidence="2">The sequence shown here is derived from an EMBL/GenBank/DDBJ whole genome shotgun (WGS) entry which is preliminary data.</text>
</comment>